<evidence type="ECO:0000256" key="1">
    <source>
        <dbReference type="SAM" id="MobiDB-lite"/>
    </source>
</evidence>
<dbReference type="Proteomes" id="UP001152622">
    <property type="component" value="Chromosome 4"/>
</dbReference>
<dbReference type="GO" id="GO:0035102">
    <property type="term" value="C:PRC1 complex"/>
    <property type="evidence" value="ECO:0007669"/>
    <property type="project" value="InterPro"/>
</dbReference>
<keyword evidence="3" id="KW-1185">Reference proteome</keyword>
<name>A0A9Q1J1V5_SYNKA</name>
<organism evidence="2 3">
    <name type="scientific">Synaphobranchus kaupii</name>
    <name type="common">Kaup's arrowtooth eel</name>
    <dbReference type="NCBI Taxonomy" id="118154"/>
    <lineage>
        <taxon>Eukaryota</taxon>
        <taxon>Metazoa</taxon>
        <taxon>Chordata</taxon>
        <taxon>Craniata</taxon>
        <taxon>Vertebrata</taxon>
        <taxon>Euteleostomi</taxon>
        <taxon>Actinopterygii</taxon>
        <taxon>Neopterygii</taxon>
        <taxon>Teleostei</taxon>
        <taxon>Anguilliformes</taxon>
        <taxon>Synaphobranchidae</taxon>
        <taxon>Synaphobranchus</taxon>
    </lineage>
</organism>
<feature type="compositionally biased region" description="Low complexity" evidence="1">
    <location>
        <begin position="168"/>
        <end position="177"/>
    </location>
</feature>
<reference evidence="2" key="1">
    <citation type="journal article" date="2023" name="Science">
        <title>Genome structures resolve the early diversification of teleost fishes.</title>
        <authorList>
            <person name="Parey E."/>
            <person name="Louis A."/>
            <person name="Montfort J."/>
            <person name="Bouchez O."/>
            <person name="Roques C."/>
            <person name="Iampietro C."/>
            <person name="Lluch J."/>
            <person name="Castinel A."/>
            <person name="Donnadieu C."/>
            <person name="Desvignes T."/>
            <person name="Floi Bucao C."/>
            <person name="Jouanno E."/>
            <person name="Wen M."/>
            <person name="Mejri S."/>
            <person name="Dirks R."/>
            <person name="Jansen H."/>
            <person name="Henkel C."/>
            <person name="Chen W.J."/>
            <person name="Zahm M."/>
            <person name="Cabau C."/>
            <person name="Klopp C."/>
            <person name="Thompson A.W."/>
            <person name="Robinson-Rechavi M."/>
            <person name="Braasch I."/>
            <person name="Lecointre G."/>
            <person name="Bobe J."/>
            <person name="Postlethwait J.H."/>
            <person name="Berthelot C."/>
            <person name="Roest Crollius H."/>
            <person name="Guiguen Y."/>
        </authorList>
    </citation>
    <scope>NUCLEOTIDE SEQUENCE</scope>
    <source>
        <strain evidence="2">WJC10195</strain>
    </source>
</reference>
<dbReference type="InterPro" id="IPR042796">
    <property type="entry name" value="CBX2"/>
</dbReference>
<dbReference type="OrthoDB" id="10639691at2759"/>
<dbReference type="PANTHER" id="PTHR46860:SF1">
    <property type="entry name" value="CHROMOBOX PROTEIN HOMOLOG 2"/>
    <property type="match status" value="1"/>
</dbReference>
<evidence type="ECO:0000313" key="3">
    <source>
        <dbReference type="Proteomes" id="UP001152622"/>
    </source>
</evidence>
<dbReference type="GO" id="GO:0000792">
    <property type="term" value="C:heterochromatin"/>
    <property type="evidence" value="ECO:0007669"/>
    <property type="project" value="TreeGrafter"/>
</dbReference>
<dbReference type="AlphaFoldDB" id="A0A9Q1J1V5"/>
<feature type="region of interest" description="Disordered" evidence="1">
    <location>
        <begin position="165"/>
        <end position="184"/>
    </location>
</feature>
<comment type="caution">
    <text evidence="2">The sequence shown here is derived from an EMBL/GenBank/DDBJ whole genome shotgun (WGS) entry which is preliminary data.</text>
</comment>
<dbReference type="PANTHER" id="PTHR46860">
    <property type="entry name" value="CHROMOBOX PROTEIN HOMOLOG 2"/>
    <property type="match status" value="1"/>
</dbReference>
<evidence type="ECO:0000313" key="2">
    <source>
        <dbReference type="EMBL" id="KAJ8363724.1"/>
    </source>
</evidence>
<sequence>MSVMGGDVFDAECILKRPKKGKVEYLVKRRGRPCKEQEKEILLHKHGKRPRGRPRKIVELVPTTTESSSSISSPDDDNISAEKVKLSSRMCETHPVMQKKAQTVVTREEPVKKKRGRKTLPPELRARKLLKNPSKTLPRQPKPDIKKPLLPDSFTGIRRSSRALVGVQSGQSSSSSGQGQGALQHPLPQRAICSVLNELFKRSPPHCAALSPTQLAEETVIFYCSIALVYSPPADLLVFKAYVIFT</sequence>
<gene>
    <name evidence="2" type="ORF">SKAU_G00125550</name>
</gene>
<dbReference type="EMBL" id="JAINUF010000004">
    <property type="protein sequence ID" value="KAJ8363724.1"/>
    <property type="molecule type" value="Genomic_DNA"/>
</dbReference>
<proteinExistence type="predicted"/>
<protein>
    <submittedName>
        <fullName evidence="2">Uncharacterized protein</fullName>
    </submittedName>
</protein>
<accession>A0A9Q1J1V5</accession>
<dbReference type="GO" id="GO:0000122">
    <property type="term" value="P:negative regulation of transcription by RNA polymerase II"/>
    <property type="evidence" value="ECO:0007669"/>
    <property type="project" value="TreeGrafter"/>
</dbReference>
<feature type="region of interest" description="Disordered" evidence="1">
    <location>
        <begin position="95"/>
        <end position="152"/>
    </location>
</feature>